<dbReference type="PANTHER" id="PTHR41523:SF8">
    <property type="entry name" value="ETHYLENE RESPONSE SENSOR PROTEIN"/>
    <property type="match status" value="1"/>
</dbReference>
<dbReference type="PANTHER" id="PTHR41523">
    <property type="entry name" value="TWO-COMPONENT SYSTEM SENSOR PROTEIN"/>
    <property type="match status" value="1"/>
</dbReference>
<dbReference type="PROSITE" id="PS50109">
    <property type="entry name" value="HIS_KIN"/>
    <property type="match status" value="1"/>
</dbReference>
<keyword evidence="4" id="KW-0597">Phosphoprotein</keyword>
<dbReference type="PROSITE" id="PS50113">
    <property type="entry name" value="PAC"/>
    <property type="match status" value="1"/>
</dbReference>
<keyword evidence="6" id="KW-0547">Nucleotide-binding</keyword>
<dbReference type="InterPro" id="IPR036890">
    <property type="entry name" value="HATPase_C_sf"/>
</dbReference>
<dbReference type="CDD" id="cd00130">
    <property type="entry name" value="PAS"/>
    <property type="match status" value="1"/>
</dbReference>
<feature type="domain" description="PAC" evidence="13">
    <location>
        <begin position="406"/>
        <end position="458"/>
    </location>
</feature>
<dbReference type="SMART" id="SM00091">
    <property type="entry name" value="PAS"/>
    <property type="match status" value="1"/>
</dbReference>
<dbReference type="SUPFAM" id="SSF55785">
    <property type="entry name" value="PYP-like sensor domain (PAS domain)"/>
    <property type="match status" value="1"/>
</dbReference>
<evidence type="ECO:0000256" key="1">
    <source>
        <dbReference type="ARBA" id="ARBA00000085"/>
    </source>
</evidence>
<dbReference type="SUPFAM" id="SSF55781">
    <property type="entry name" value="GAF domain-like"/>
    <property type="match status" value="1"/>
</dbReference>
<evidence type="ECO:0000256" key="3">
    <source>
        <dbReference type="ARBA" id="ARBA00012438"/>
    </source>
</evidence>
<dbReference type="SMART" id="SM00086">
    <property type="entry name" value="PAC"/>
    <property type="match status" value="1"/>
</dbReference>
<dbReference type="Gene3D" id="3.30.450.40">
    <property type="match status" value="1"/>
</dbReference>
<feature type="domain" description="Histidine kinase" evidence="11">
    <location>
        <begin position="469"/>
        <end position="663"/>
    </location>
</feature>
<dbReference type="InterPro" id="IPR003018">
    <property type="entry name" value="GAF"/>
</dbReference>
<evidence type="ECO:0000256" key="9">
    <source>
        <dbReference type="ARBA" id="ARBA00023026"/>
    </source>
</evidence>
<keyword evidence="9" id="KW-0843">Virulence</keyword>
<evidence type="ECO:0000259" key="11">
    <source>
        <dbReference type="PROSITE" id="PS50109"/>
    </source>
</evidence>
<organism evidence="14 15">
    <name type="scientific">Spirulina subsalsa FACHB-351</name>
    <dbReference type="NCBI Taxonomy" id="234711"/>
    <lineage>
        <taxon>Bacteria</taxon>
        <taxon>Bacillati</taxon>
        <taxon>Cyanobacteriota</taxon>
        <taxon>Cyanophyceae</taxon>
        <taxon>Spirulinales</taxon>
        <taxon>Spirulinaceae</taxon>
        <taxon>Spirulina</taxon>
    </lineage>
</organism>
<dbReference type="Pfam" id="PF02518">
    <property type="entry name" value="HATPase_c"/>
    <property type="match status" value="1"/>
</dbReference>
<evidence type="ECO:0000256" key="7">
    <source>
        <dbReference type="ARBA" id="ARBA00022777"/>
    </source>
</evidence>
<evidence type="ECO:0000313" key="14">
    <source>
        <dbReference type="EMBL" id="MCW6037271.1"/>
    </source>
</evidence>
<dbReference type="InterPro" id="IPR000700">
    <property type="entry name" value="PAS-assoc_C"/>
</dbReference>
<dbReference type="InterPro" id="IPR035965">
    <property type="entry name" value="PAS-like_dom_sf"/>
</dbReference>
<accession>A0ABT3L6Y2</accession>
<dbReference type="InterPro" id="IPR000014">
    <property type="entry name" value="PAS"/>
</dbReference>
<dbReference type="InterPro" id="IPR013655">
    <property type="entry name" value="PAS_fold_3"/>
</dbReference>
<keyword evidence="15" id="KW-1185">Reference proteome</keyword>
<keyword evidence="8" id="KW-0067">ATP-binding</keyword>
<dbReference type="Pfam" id="PF07568">
    <property type="entry name" value="HisKA_2"/>
    <property type="match status" value="1"/>
</dbReference>
<sequence>MGWMVGDWQIWLEVNLLRVTPETPLKEILARMQTAQHSENAPLALVGEQDRLLGLFSLETLLSGVLRGNEWLNLTVGEVMESLPPPVRVCGDCLVAPTLDHYPYFPVVDQQDRFLGVIRQGNLRLYQMFDQTAREQAAQVEGEQFLGKMSQSLQDVLDLPRLLQRTVQDIQGLLGVDRVLVYQIQPQYMPLAPVLGTKIAEAVGENLPPLTGVHFPSENFPSSCSYCYQQGLIYSLGDAQQEEVPLCLHQFIEQSQSRGTLVVPILQQESLWGLLIVQQCQEARDWKSREIRLLQRIAGQLAIATYQSRLHDTLQQELQQRQQTQQALSISQQRLEYLLISSPGVLYTCNLQEGRATFISQNAEKLIGYSLAEMMQPGFWLQHLHPEDQFLVEQVGLLQLFEQGHYHLEYRFLHQDGSYRWIYDQIKVIYDETGNPIEIIGYWIDISDRKATEFQLRKSLQEKEILLKEIHHRVKNNLLVVSHLLEFQAEYIQSPELIKTLEDSQNRIYSMALIHEKLYHSTGLDLIDFGEYLTALLENLIETYQVSEQQIEFTLSIEPIFLNIETAQPCALIVNELLTNVLKHAFPDGRKGRVYLELKQDAEKWIQIKVQDNGIGFPLSLDFRQVESLGMELVCTLTEQIEGKIELDTTQGTCFELRFKELNYPQRV</sequence>
<evidence type="ECO:0000256" key="4">
    <source>
        <dbReference type="ARBA" id="ARBA00022553"/>
    </source>
</evidence>
<feature type="domain" description="Phytochrome chromophore attachment site" evidence="10">
    <location>
        <begin position="158"/>
        <end position="300"/>
    </location>
</feature>
<evidence type="ECO:0000256" key="2">
    <source>
        <dbReference type="ARBA" id="ARBA00006402"/>
    </source>
</evidence>
<dbReference type="SMART" id="SM00065">
    <property type="entry name" value="GAF"/>
    <property type="match status" value="1"/>
</dbReference>
<feature type="domain" description="PAS" evidence="12">
    <location>
        <begin position="331"/>
        <end position="404"/>
    </location>
</feature>
<dbReference type="InterPro" id="IPR003594">
    <property type="entry name" value="HATPase_dom"/>
</dbReference>
<keyword evidence="7" id="KW-0418">Kinase</keyword>
<comment type="similarity">
    <text evidence="2">In the N-terminal section; belongs to the phytochrome family.</text>
</comment>
<dbReference type="Gene3D" id="3.30.450.20">
    <property type="entry name" value="PAS domain"/>
    <property type="match status" value="1"/>
</dbReference>
<dbReference type="InterPro" id="IPR016132">
    <property type="entry name" value="Phyto_chromo_attachment"/>
</dbReference>
<dbReference type="Pfam" id="PF01590">
    <property type="entry name" value="GAF"/>
    <property type="match status" value="1"/>
</dbReference>
<name>A0ABT3L6Y2_9CYAN</name>
<comment type="catalytic activity">
    <reaction evidence="1">
        <text>ATP + protein L-histidine = ADP + protein N-phospho-L-histidine.</text>
        <dbReference type="EC" id="2.7.13.3"/>
    </reaction>
</comment>
<dbReference type="CDD" id="cd02205">
    <property type="entry name" value="CBS_pair_SF"/>
    <property type="match status" value="1"/>
</dbReference>
<evidence type="ECO:0000256" key="5">
    <source>
        <dbReference type="ARBA" id="ARBA00022679"/>
    </source>
</evidence>
<dbReference type="InterPro" id="IPR046342">
    <property type="entry name" value="CBS_dom_sf"/>
</dbReference>
<dbReference type="InterPro" id="IPR029016">
    <property type="entry name" value="GAF-like_dom_sf"/>
</dbReference>
<proteinExistence type="inferred from homology"/>
<dbReference type="Gene3D" id="3.10.580.10">
    <property type="entry name" value="CBS-domain"/>
    <property type="match status" value="1"/>
</dbReference>
<dbReference type="EMBL" id="JAIHOM010000064">
    <property type="protein sequence ID" value="MCW6037271.1"/>
    <property type="molecule type" value="Genomic_DNA"/>
</dbReference>
<dbReference type="RefSeq" id="WP_265265119.1">
    <property type="nucleotide sequence ID" value="NZ_JAIHOM010000064.1"/>
</dbReference>
<dbReference type="EC" id="2.7.13.3" evidence="3"/>
<dbReference type="InterPro" id="IPR001610">
    <property type="entry name" value="PAC"/>
</dbReference>
<dbReference type="InterPro" id="IPR011495">
    <property type="entry name" value="Sig_transdc_His_kin_sub2_dim/P"/>
</dbReference>
<evidence type="ECO:0000256" key="6">
    <source>
        <dbReference type="ARBA" id="ARBA00022741"/>
    </source>
</evidence>
<dbReference type="SUPFAM" id="SSF55874">
    <property type="entry name" value="ATPase domain of HSP90 chaperone/DNA topoisomerase II/histidine kinase"/>
    <property type="match status" value="1"/>
</dbReference>
<evidence type="ECO:0000259" key="10">
    <source>
        <dbReference type="PROSITE" id="PS50046"/>
    </source>
</evidence>
<dbReference type="InterPro" id="IPR005467">
    <property type="entry name" value="His_kinase_dom"/>
</dbReference>
<keyword evidence="5" id="KW-0808">Transferase</keyword>
<evidence type="ECO:0000256" key="8">
    <source>
        <dbReference type="ARBA" id="ARBA00022840"/>
    </source>
</evidence>
<evidence type="ECO:0000259" key="12">
    <source>
        <dbReference type="PROSITE" id="PS50112"/>
    </source>
</evidence>
<comment type="caution">
    <text evidence="14">The sequence shown here is derived from an EMBL/GenBank/DDBJ whole genome shotgun (WGS) entry which is preliminary data.</text>
</comment>
<dbReference type="Pfam" id="PF08447">
    <property type="entry name" value="PAS_3"/>
    <property type="match status" value="1"/>
</dbReference>
<dbReference type="SUPFAM" id="SSF54631">
    <property type="entry name" value="CBS-domain pair"/>
    <property type="match status" value="1"/>
</dbReference>
<gene>
    <name evidence="14" type="ORF">K4A83_13465</name>
</gene>
<evidence type="ECO:0000313" key="15">
    <source>
        <dbReference type="Proteomes" id="UP001526426"/>
    </source>
</evidence>
<dbReference type="NCBIfam" id="TIGR00229">
    <property type="entry name" value="sensory_box"/>
    <property type="match status" value="1"/>
</dbReference>
<dbReference type="Gene3D" id="3.30.565.10">
    <property type="entry name" value="Histidine kinase-like ATPase, C-terminal domain"/>
    <property type="match status" value="1"/>
</dbReference>
<dbReference type="PROSITE" id="PS50112">
    <property type="entry name" value="PAS"/>
    <property type="match status" value="1"/>
</dbReference>
<dbReference type="PROSITE" id="PS50046">
    <property type="entry name" value="PHYTOCHROME_2"/>
    <property type="match status" value="1"/>
</dbReference>
<evidence type="ECO:0000259" key="13">
    <source>
        <dbReference type="PROSITE" id="PS50113"/>
    </source>
</evidence>
<dbReference type="SMART" id="SM00387">
    <property type="entry name" value="HATPase_c"/>
    <property type="match status" value="1"/>
</dbReference>
<dbReference type="Proteomes" id="UP001526426">
    <property type="component" value="Unassembled WGS sequence"/>
</dbReference>
<protein>
    <recommendedName>
        <fullName evidence="3">histidine kinase</fullName>
        <ecNumber evidence="3">2.7.13.3</ecNumber>
    </recommendedName>
</protein>
<reference evidence="14 15" key="1">
    <citation type="submission" date="2021-08" db="EMBL/GenBank/DDBJ databases">
        <title>Draft genome sequence of Spirulina subsalsa with high tolerance to salinity and hype-accumulation of phycocyanin.</title>
        <authorList>
            <person name="Pei H."/>
            <person name="Jiang L."/>
        </authorList>
    </citation>
    <scope>NUCLEOTIDE SEQUENCE [LARGE SCALE GENOMIC DNA]</scope>
    <source>
        <strain evidence="14 15">FACHB-351</strain>
    </source>
</reference>